<dbReference type="Proteomes" id="UP001145087">
    <property type="component" value="Unassembled WGS sequence"/>
</dbReference>
<dbReference type="PANTHER" id="PTHR35005:SF1">
    <property type="entry name" value="2-AMINO-5-FORMYLAMINO-6-RIBOSYLAMINOPYRIMIDIN-4(3H)-ONE 5'-MONOPHOSPHATE DEFORMYLASE"/>
    <property type="match status" value="1"/>
</dbReference>
<proteinExistence type="inferred from homology"/>
<comment type="similarity">
    <text evidence="5">Belongs to the creatininase superfamily.</text>
</comment>
<dbReference type="InterPro" id="IPR003785">
    <property type="entry name" value="Creatininase/forma_Hydrolase"/>
</dbReference>
<keyword evidence="3" id="KW-0378">Hydrolase</keyword>
<dbReference type="GO" id="GO:0016811">
    <property type="term" value="F:hydrolase activity, acting on carbon-nitrogen (but not peptide) bonds, in linear amides"/>
    <property type="evidence" value="ECO:0007669"/>
    <property type="project" value="TreeGrafter"/>
</dbReference>
<evidence type="ECO:0000313" key="7">
    <source>
        <dbReference type="Proteomes" id="UP001145087"/>
    </source>
</evidence>
<dbReference type="RefSeq" id="WP_343333558.1">
    <property type="nucleotide sequence ID" value="NZ_JAPOHD010000027.1"/>
</dbReference>
<dbReference type="PANTHER" id="PTHR35005">
    <property type="entry name" value="3-DEHYDRO-SCYLLO-INOSOSE HYDROLASE"/>
    <property type="match status" value="1"/>
</dbReference>
<evidence type="ECO:0000256" key="4">
    <source>
        <dbReference type="ARBA" id="ARBA00022833"/>
    </source>
</evidence>
<evidence type="ECO:0000256" key="2">
    <source>
        <dbReference type="ARBA" id="ARBA00022723"/>
    </source>
</evidence>
<evidence type="ECO:0000256" key="1">
    <source>
        <dbReference type="ARBA" id="ARBA00001947"/>
    </source>
</evidence>
<name>A0A9X3F9F3_9BACT</name>
<protein>
    <submittedName>
        <fullName evidence="6">Creatininase family protein</fullName>
    </submittedName>
</protein>
<dbReference type="SUPFAM" id="SSF102215">
    <property type="entry name" value="Creatininase"/>
    <property type="match status" value="1"/>
</dbReference>
<gene>
    <name evidence="6" type="ORF">OU798_12785</name>
</gene>
<dbReference type="Gene3D" id="3.40.50.10310">
    <property type="entry name" value="Creatininase"/>
    <property type="match status" value="1"/>
</dbReference>
<dbReference type="InterPro" id="IPR024087">
    <property type="entry name" value="Creatininase-like_sf"/>
</dbReference>
<evidence type="ECO:0000256" key="5">
    <source>
        <dbReference type="ARBA" id="ARBA00024029"/>
    </source>
</evidence>
<comment type="cofactor">
    <cofactor evidence="1">
        <name>Zn(2+)</name>
        <dbReference type="ChEBI" id="CHEBI:29105"/>
    </cofactor>
</comment>
<keyword evidence="2" id="KW-0479">Metal-binding</keyword>
<dbReference type="GO" id="GO:0009231">
    <property type="term" value="P:riboflavin biosynthetic process"/>
    <property type="evidence" value="ECO:0007669"/>
    <property type="project" value="TreeGrafter"/>
</dbReference>
<evidence type="ECO:0000313" key="6">
    <source>
        <dbReference type="EMBL" id="MCY1721226.1"/>
    </source>
</evidence>
<keyword evidence="7" id="KW-1185">Reference proteome</keyword>
<keyword evidence="4" id="KW-0862">Zinc</keyword>
<dbReference type="GO" id="GO:0046872">
    <property type="term" value="F:metal ion binding"/>
    <property type="evidence" value="ECO:0007669"/>
    <property type="project" value="UniProtKB-KW"/>
</dbReference>
<dbReference type="EMBL" id="JAPOHD010000027">
    <property type="protein sequence ID" value="MCY1721226.1"/>
    <property type="molecule type" value="Genomic_DNA"/>
</dbReference>
<dbReference type="Pfam" id="PF02633">
    <property type="entry name" value="Creatininase"/>
    <property type="match status" value="1"/>
</dbReference>
<accession>A0A9X3F9F3</accession>
<organism evidence="6 7">
    <name type="scientific">Draconibacterium aestuarii</name>
    <dbReference type="NCBI Taxonomy" id="2998507"/>
    <lineage>
        <taxon>Bacteria</taxon>
        <taxon>Pseudomonadati</taxon>
        <taxon>Bacteroidota</taxon>
        <taxon>Bacteroidia</taxon>
        <taxon>Marinilabiliales</taxon>
        <taxon>Prolixibacteraceae</taxon>
        <taxon>Draconibacterium</taxon>
    </lineage>
</organism>
<sequence length="264" mass="29922">MKPYILEQTNWKQVKNQKYDVAILPWGATEPHNYHLPYGTDSLETARIAEEAAAKAWALGAKVMVLPVIPLGAQNVGQIDLPFCLHTRPSTQLIILEDILFALNRQGIKKLVLMNGHGGNDFKPLVRELQPKFPELFISLVEWFQIVDPDDYFEEAGDHANEMETSIIMHYFSNLVLPLHEAGNGDVKAFKLDGLKNKIAWAPRRWDKVSEDTGVGNPKKATAEKGKKFVDDVSTKIADYFVELAKCDIYDLYDIKDIKPDNYH</sequence>
<dbReference type="AlphaFoldDB" id="A0A9X3F9F3"/>
<reference evidence="6" key="1">
    <citation type="submission" date="2022-11" db="EMBL/GenBank/DDBJ databases">
        <title>Marilongibacter aestuarii gen. nov., sp. nov., isolated from tidal flat sediment.</title>
        <authorList>
            <person name="Jiayan W."/>
        </authorList>
    </citation>
    <scope>NUCLEOTIDE SEQUENCE</scope>
    <source>
        <strain evidence="6">Z1-6</strain>
    </source>
</reference>
<evidence type="ECO:0000256" key="3">
    <source>
        <dbReference type="ARBA" id="ARBA00022801"/>
    </source>
</evidence>
<comment type="caution">
    <text evidence="6">The sequence shown here is derived from an EMBL/GenBank/DDBJ whole genome shotgun (WGS) entry which is preliminary data.</text>
</comment>